<evidence type="ECO:0000313" key="1">
    <source>
        <dbReference type="EMBL" id="OTG12704.1"/>
    </source>
</evidence>
<keyword evidence="2" id="KW-1185">Reference proteome</keyword>
<evidence type="ECO:0000313" key="2">
    <source>
        <dbReference type="Proteomes" id="UP000215914"/>
    </source>
</evidence>
<reference evidence="2" key="1">
    <citation type="journal article" date="2017" name="Nature">
        <title>The sunflower genome provides insights into oil metabolism, flowering and Asterid evolution.</title>
        <authorList>
            <person name="Badouin H."/>
            <person name="Gouzy J."/>
            <person name="Grassa C.J."/>
            <person name="Murat F."/>
            <person name="Staton S.E."/>
            <person name="Cottret L."/>
            <person name="Lelandais-Briere C."/>
            <person name="Owens G.L."/>
            <person name="Carrere S."/>
            <person name="Mayjonade B."/>
            <person name="Legrand L."/>
            <person name="Gill N."/>
            <person name="Kane N.C."/>
            <person name="Bowers J.E."/>
            <person name="Hubner S."/>
            <person name="Bellec A."/>
            <person name="Berard A."/>
            <person name="Berges H."/>
            <person name="Blanchet N."/>
            <person name="Boniface M.C."/>
            <person name="Brunel D."/>
            <person name="Catrice O."/>
            <person name="Chaidir N."/>
            <person name="Claudel C."/>
            <person name="Donnadieu C."/>
            <person name="Faraut T."/>
            <person name="Fievet G."/>
            <person name="Helmstetter N."/>
            <person name="King M."/>
            <person name="Knapp S.J."/>
            <person name="Lai Z."/>
            <person name="Le Paslier M.C."/>
            <person name="Lippi Y."/>
            <person name="Lorenzon L."/>
            <person name="Mandel J.R."/>
            <person name="Marage G."/>
            <person name="Marchand G."/>
            <person name="Marquand E."/>
            <person name="Bret-Mestries E."/>
            <person name="Morien E."/>
            <person name="Nambeesan S."/>
            <person name="Nguyen T."/>
            <person name="Pegot-Espagnet P."/>
            <person name="Pouilly N."/>
            <person name="Raftis F."/>
            <person name="Sallet E."/>
            <person name="Schiex T."/>
            <person name="Thomas J."/>
            <person name="Vandecasteele C."/>
            <person name="Vares D."/>
            <person name="Vear F."/>
            <person name="Vautrin S."/>
            <person name="Crespi M."/>
            <person name="Mangin B."/>
            <person name="Burke J.M."/>
            <person name="Salse J."/>
            <person name="Munos S."/>
            <person name="Vincourt P."/>
            <person name="Rieseberg L.H."/>
            <person name="Langlade N.B."/>
        </authorList>
    </citation>
    <scope>NUCLEOTIDE SEQUENCE [LARGE SCALE GENOMIC DNA]</scope>
    <source>
        <strain evidence="2">cv. SF193</strain>
    </source>
</reference>
<organism evidence="1 2">
    <name type="scientific">Helianthus annuus</name>
    <name type="common">Common sunflower</name>
    <dbReference type="NCBI Taxonomy" id="4232"/>
    <lineage>
        <taxon>Eukaryota</taxon>
        <taxon>Viridiplantae</taxon>
        <taxon>Streptophyta</taxon>
        <taxon>Embryophyta</taxon>
        <taxon>Tracheophyta</taxon>
        <taxon>Spermatophyta</taxon>
        <taxon>Magnoliopsida</taxon>
        <taxon>eudicotyledons</taxon>
        <taxon>Gunneridae</taxon>
        <taxon>Pentapetalae</taxon>
        <taxon>asterids</taxon>
        <taxon>campanulids</taxon>
        <taxon>Asterales</taxon>
        <taxon>Asteraceae</taxon>
        <taxon>Asteroideae</taxon>
        <taxon>Heliantheae alliance</taxon>
        <taxon>Heliantheae</taxon>
        <taxon>Helianthus</taxon>
    </lineage>
</organism>
<accession>A0A251TP75</accession>
<sequence>MNTNLMCHKHEIDLLFYWFGLKVIKDLASKNELIKLWGRPHMSWNQQTFFSELSQYI</sequence>
<dbReference type="InParanoid" id="A0A251TP75"/>
<gene>
    <name evidence="1" type="ORF">HannXRQ_Chr10g0312551</name>
</gene>
<dbReference type="EMBL" id="CM007899">
    <property type="protein sequence ID" value="OTG12704.1"/>
    <property type="molecule type" value="Genomic_DNA"/>
</dbReference>
<name>A0A251TP75_HELAN</name>
<protein>
    <submittedName>
        <fullName evidence="1">Uncharacterized protein</fullName>
    </submittedName>
</protein>
<dbReference type="AlphaFoldDB" id="A0A251TP75"/>
<proteinExistence type="predicted"/>
<dbReference type="Proteomes" id="UP000215914">
    <property type="component" value="Chromosome 10"/>
</dbReference>